<feature type="modified residue" description="4-aspartylphosphate" evidence="5">
    <location>
        <position position="64"/>
    </location>
</feature>
<gene>
    <name evidence="8" type="ORF">I2I05_01270</name>
</gene>
<dbReference type="Pfam" id="PF00072">
    <property type="entry name" value="Response_reg"/>
    <property type="match status" value="1"/>
</dbReference>
<feature type="domain" description="HTH luxR-type" evidence="6">
    <location>
        <begin position="151"/>
        <end position="216"/>
    </location>
</feature>
<comment type="caution">
    <text evidence="8">The sequence shown here is derived from an EMBL/GenBank/DDBJ whole genome shotgun (WGS) entry which is preliminary data.</text>
</comment>
<sequence>MAGPDLYGMIILGIIEDQEAIRDALFAYLCAQPEFDCVLCAGSHEEFVAGLSGLAQRPTLVLSDIGLPGRSGIEGLAVLRQQLPGAEVVLLSVHTDAARVFEALRQGAVGYLEKTTPLPLIKEHLLQVAAGGSAMSPSVARHVTRYFRPATPEPPAPLTVREQEVVQGIAEGLSYQRIADRLFVSIDTVRTHIRSVYSKLEVNSKTEMLMRTQGGVGTRRSGPVAGK</sequence>
<name>A0ABS0ID89_9BACT</name>
<organism evidence="8 9">
    <name type="scientific">Hymenobacter jeongseonensis</name>
    <dbReference type="NCBI Taxonomy" id="2791027"/>
    <lineage>
        <taxon>Bacteria</taxon>
        <taxon>Pseudomonadati</taxon>
        <taxon>Bacteroidota</taxon>
        <taxon>Cytophagia</taxon>
        <taxon>Cytophagales</taxon>
        <taxon>Hymenobacteraceae</taxon>
        <taxon>Hymenobacter</taxon>
    </lineage>
</organism>
<dbReference type="InterPro" id="IPR058245">
    <property type="entry name" value="NreC/VraR/RcsB-like_REC"/>
</dbReference>
<dbReference type="SMART" id="SM00421">
    <property type="entry name" value="HTH_LUXR"/>
    <property type="match status" value="1"/>
</dbReference>
<keyword evidence="1 5" id="KW-0597">Phosphoprotein</keyword>
<dbReference type="InterPro" id="IPR000792">
    <property type="entry name" value="Tscrpt_reg_LuxR_C"/>
</dbReference>
<evidence type="ECO:0000313" key="9">
    <source>
        <dbReference type="Proteomes" id="UP000597617"/>
    </source>
</evidence>
<keyword evidence="4" id="KW-0804">Transcription</keyword>
<evidence type="ECO:0000259" key="7">
    <source>
        <dbReference type="PROSITE" id="PS50110"/>
    </source>
</evidence>
<feature type="domain" description="Response regulatory" evidence="7">
    <location>
        <begin position="11"/>
        <end position="129"/>
    </location>
</feature>
<dbReference type="PROSITE" id="PS50043">
    <property type="entry name" value="HTH_LUXR_2"/>
    <property type="match status" value="1"/>
</dbReference>
<dbReference type="CDD" id="cd06170">
    <property type="entry name" value="LuxR_C_like"/>
    <property type="match status" value="1"/>
</dbReference>
<dbReference type="SMART" id="SM00448">
    <property type="entry name" value="REC"/>
    <property type="match status" value="1"/>
</dbReference>
<accession>A0ABS0ID89</accession>
<dbReference type="InterPro" id="IPR001789">
    <property type="entry name" value="Sig_transdc_resp-reg_receiver"/>
</dbReference>
<evidence type="ECO:0000256" key="1">
    <source>
        <dbReference type="ARBA" id="ARBA00022553"/>
    </source>
</evidence>
<dbReference type="PANTHER" id="PTHR43214">
    <property type="entry name" value="TWO-COMPONENT RESPONSE REGULATOR"/>
    <property type="match status" value="1"/>
</dbReference>
<keyword evidence="3" id="KW-0238">DNA-binding</keyword>
<dbReference type="PRINTS" id="PR00038">
    <property type="entry name" value="HTHLUXR"/>
</dbReference>
<dbReference type="Gene3D" id="3.40.50.2300">
    <property type="match status" value="1"/>
</dbReference>
<evidence type="ECO:0000256" key="2">
    <source>
        <dbReference type="ARBA" id="ARBA00023015"/>
    </source>
</evidence>
<dbReference type="InterPro" id="IPR039420">
    <property type="entry name" value="WalR-like"/>
</dbReference>
<evidence type="ECO:0000256" key="4">
    <source>
        <dbReference type="ARBA" id="ARBA00023163"/>
    </source>
</evidence>
<reference evidence="8 9" key="1">
    <citation type="submission" date="2020-11" db="EMBL/GenBank/DDBJ databases">
        <authorList>
            <person name="Kim M.K."/>
        </authorList>
    </citation>
    <scope>NUCLEOTIDE SEQUENCE [LARGE SCALE GENOMIC DNA]</scope>
    <source>
        <strain evidence="8 9">BT683</strain>
    </source>
</reference>
<dbReference type="CDD" id="cd17535">
    <property type="entry name" value="REC_NarL-like"/>
    <property type="match status" value="1"/>
</dbReference>
<dbReference type="InterPro" id="IPR011006">
    <property type="entry name" value="CheY-like_superfamily"/>
</dbReference>
<keyword evidence="2" id="KW-0805">Transcription regulation</keyword>
<dbReference type="Proteomes" id="UP000597617">
    <property type="component" value="Unassembled WGS sequence"/>
</dbReference>
<keyword evidence="9" id="KW-1185">Reference proteome</keyword>
<dbReference type="Pfam" id="PF00196">
    <property type="entry name" value="GerE"/>
    <property type="match status" value="1"/>
</dbReference>
<dbReference type="SUPFAM" id="SSF46894">
    <property type="entry name" value="C-terminal effector domain of the bipartite response regulators"/>
    <property type="match status" value="1"/>
</dbReference>
<dbReference type="PANTHER" id="PTHR43214:SF24">
    <property type="entry name" value="TRANSCRIPTIONAL REGULATORY PROTEIN NARL-RELATED"/>
    <property type="match status" value="1"/>
</dbReference>
<dbReference type="PROSITE" id="PS50110">
    <property type="entry name" value="RESPONSE_REGULATORY"/>
    <property type="match status" value="1"/>
</dbReference>
<evidence type="ECO:0000256" key="3">
    <source>
        <dbReference type="ARBA" id="ARBA00023125"/>
    </source>
</evidence>
<proteinExistence type="predicted"/>
<evidence type="ECO:0000256" key="5">
    <source>
        <dbReference type="PROSITE-ProRule" id="PRU00169"/>
    </source>
</evidence>
<dbReference type="EMBL" id="JADQDQ010000001">
    <property type="protein sequence ID" value="MBF9236014.1"/>
    <property type="molecule type" value="Genomic_DNA"/>
</dbReference>
<evidence type="ECO:0000259" key="6">
    <source>
        <dbReference type="PROSITE" id="PS50043"/>
    </source>
</evidence>
<dbReference type="RefSeq" id="WP_196280396.1">
    <property type="nucleotide sequence ID" value="NZ_JADQDQ010000001.1"/>
</dbReference>
<dbReference type="SUPFAM" id="SSF52172">
    <property type="entry name" value="CheY-like"/>
    <property type="match status" value="1"/>
</dbReference>
<protein>
    <submittedName>
        <fullName evidence="8">Response regulator transcription factor</fullName>
    </submittedName>
</protein>
<dbReference type="InterPro" id="IPR016032">
    <property type="entry name" value="Sig_transdc_resp-reg_C-effctor"/>
</dbReference>
<dbReference type="PROSITE" id="PS00622">
    <property type="entry name" value="HTH_LUXR_1"/>
    <property type="match status" value="1"/>
</dbReference>
<evidence type="ECO:0000313" key="8">
    <source>
        <dbReference type="EMBL" id="MBF9236014.1"/>
    </source>
</evidence>